<feature type="transmembrane region" description="Helical" evidence="1">
    <location>
        <begin position="6"/>
        <end position="23"/>
    </location>
</feature>
<evidence type="ECO:0000313" key="2">
    <source>
        <dbReference type="EMBL" id="SUZ98772.1"/>
    </source>
</evidence>
<name>A0A381S3V3_9ZZZZ</name>
<sequence length="50" mass="5844">MGFNEIVFGGMALIGILIFLYIGRYRAGASQRNRGNKIRWNFLARRGRRR</sequence>
<keyword evidence="1" id="KW-0812">Transmembrane</keyword>
<dbReference type="EMBL" id="UINC01002637">
    <property type="protein sequence ID" value="SUZ98772.1"/>
    <property type="molecule type" value="Genomic_DNA"/>
</dbReference>
<keyword evidence="1" id="KW-0472">Membrane</keyword>
<gene>
    <name evidence="2" type="ORF">METZ01_LOCUS51626</name>
</gene>
<keyword evidence="1" id="KW-1133">Transmembrane helix</keyword>
<proteinExistence type="predicted"/>
<protein>
    <submittedName>
        <fullName evidence="2">Uncharacterized protein</fullName>
    </submittedName>
</protein>
<evidence type="ECO:0000256" key="1">
    <source>
        <dbReference type="SAM" id="Phobius"/>
    </source>
</evidence>
<reference evidence="2" key="1">
    <citation type="submission" date="2018-05" db="EMBL/GenBank/DDBJ databases">
        <authorList>
            <person name="Lanie J.A."/>
            <person name="Ng W.-L."/>
            <person name="Kazmierczak K.M."/>
            <person name="Andrzejewski T.M."/>
            <person name="Davidsen T.M."/>
            <person name="Wayne K.J."/>
            <person name="Tettelin H."/>
            <person name="Glass J.I."/>
            <person name="Rusch D."/>
            <person name="Podicherti R."/>
            <person name="Tsui H.-C.T."/>
            <person name="Winkler M.E."/>
        </authorList>
    </citation>
    <scope>NUCLEOTIDE SEQUENCE</scope>
</reference>
<accession>A0A381S3V3</accession>
<organism evidence="2">
    <name type="scientific">marine metagenome</name>
    <dbReference type="NCBI Taxonomy" id="408172"/>
    <lineage>
        <taxon>unclassified sequences</taxon>
        <taxon>metagenomes</taxon>
        <taxon>ecological metagenomes</taxon>
    </lineage>
</organism>
<dbReference type="AlphaFoldDB" id="A0A381S3V3"/>